<protein>
    <submittedName>
        <fullName evidence="2">Uncharacterized protein</fullName>
    </submittedName>
</protein>
<evidence type="ECO:0000313" key="3">
    <source>
        <dbReference type="Proteomes" id="UP000652761"/>
    </source>
</evidence>
<name>A0A843TPK9_COLES</name>
<feature type="region of interest" description="Disordered" evidence="1">
    <location>
        <begin position="1"/>
        <end position="32"/>
    </location>
</feature>
<organism evidence="2 3">
    <name type="scientific">Colocasia esculenta</name>
    <name type="common">Wild taro</name>
    <name type="synonym">Arum esculentum</name>
    <dbReference type="NCBI Taxonomy" id="4460"/>
    <lineage>
        <taxon>Eukaryota</taxon>
        <taxon>Viridiplantae</taxon>
        <taxon>Streptophyta</taxon>
        <taxon>Embryophyta</taxon>
        <taxon>Tracheophyta</taxon>
        <taxon>Spermatophyta</taxon>
        <taxon>Magnoliopsida</taxon>
        <taxon>Liliopsida</taxon>
        <taxon>Araceae</taxon>
        <taxon>Aroideae</taxon>
        <taxon>Colocasieae</taxon>
        <taxon>Colocasia</taxon>
    </lineage>
</organism>
<evidence type="ECO:0000256" key="1">
    <source>
        <dbReference type="SAM" id="MobiDB-lite"/>
    </source>
</evidence>
<keyword evidence="3" id="KW-1185">Reference proteome</keyword>
<dbReference type="EMBL" id="NMUH01000096">
    <property type="protein sequence ID" value="MQL71373.1"/>
    <property type="molecule type" value="Genomic_DNA"/>
</dbReference>
<evidence type="ECO:0000313" key="2">
    <source>
        <dbReference type="EMBL" id="MQL71373.1"/>
    </source>
</evidence>
<dbReference type="AlphaFoldDB" id="A0A843TPK9"/>
<reference evidence="2" key="1">
    <citation type="submission" date="2017-07" db="EMBL/GenBank/DDBJ databases">
        <title>Taro Niue Genome Assembly and Annotation.</title>
        <authorList>
            <person name="Atibalentja N."/>
            <person name="Keating K."/>
            <person name="Fields C.J."/>
        </authorList>
    </citation>
    <scope>NUCLEOTIDE SEQUENCE</scope>
    <source>
        <strain evidence="2">Niue_2</strain>
        <tissue evidence="2">Leaf</tissue>
    </source>
</reference>
<gene>
    <name evidence="2" type="ORF">Taro_003705</name>
</gene>
<dbReference type="Proteomes" id="UP000652761">
    <property type="component" value="Unassembled WGS sequence"/>
</dbReference>
<accession>A0A843TPK9</accession>
<comment type="caution">
    <text evidence="2">The sequence shown here is derived from an EMBL/GenBank/DDBJ whole genome shotgun (WGS) entry which is preliminary data.</text>
</comment>
<proteinExistence type="predicted"/>
<sequence>MQVMDPAGRCDRGQHSRAAAKPPPSPPLWPSSHLRWPPRPSLPAPALASAFASRPSAAPVWSWSSCPQRRLPPLVRWMQATGTAVKVTLVASGFNKFSQLYWHSLTSVTSFHLYLLKVHTPHKGIAFLLLLRLLPPTAVGEQVSNDADVDDHETYLADD</sequence>